<dbReference type="GO" id="GO:0016787">
    <property type="term" value="F:hydrolase activity"/>
    <property type="evidence" value="ECO:0007669"/>
    <property type="project" value="UniProtKB-KW"/>
</dbReference>
<protein>
    <submittedName>
        <fullName evidence="2">Alpha/beta hydrolase</fullName>
    </submittedName>
</protein>
<keyword evidence="2" id="KW-0378">Hydrolase</keyword>
<comment type="caution">
    <text evidence="2">The sequence shown here is derived from an EMBL/GenBank/DDBJ whole genome shotgun (WGS) entry which is preliminary data.</text>
</comment>
<dbReference type="Proteomes" id="UP001431313">
    <property type="component" value="Unassembled WGS sequence"/>
</dbReference>
<feature type="domain" description="AB hydrolase-1" evidence="1">
    <location>
        <begin position="9"/>
        <end position="206"/>
    </location>
</feature>
<dbReference type="SUPFAM" id="SSF53474">
    <property type="entry name" value="alpha/beta-Hydrolases"/>
    <property type="match status" value="1"/>
</dbReference>
<keyword evidence="3" id="KW-1185">Reference proteome</keyword>
<accession>A0ABT2CKE6</accession>
<dbReference type="EMBL" id="JANUGQ010000016">
    <property type="protein sequence ID" value="MCS0637785.1"/>
    <property type="molecule type" value="Genomic_DNA"/>
</dbReference>
<proteinExistence type="predicted"/>
<dbReference type="InterPro" id="IPR000073">
    <property type="entry name" value="AB_hydrolase_1"/>
</dbReference>
<reference evidence="2" key="1">
    <citation type="submission" date="2022-08" db="EMBL/GenBank/DDBJ databases">
        <authorList>
            <person name="Somphong A."/>
            <person name="Phongsopitanun W."/>
        </authorList>
    </citation>
    <scope>NUCLEOTIDE SEQUENCE</scope>
    <source>
        <strain evidence="2">LP05-1</strain>
    </source>
</reference>
<dbReference type="InterPro" id="IPR029058">
    <property type="entry name" value="AB_hydrolase_fold"/>
</dbReference>
<dbReference type="Pfam" id="PF12697">
    <property type="entry name" value="Abhydrolase_6"/>
    <property type="match status" value="1"/>
</dbReference>
<dbReference type="Gene3D" id="3.40.50.1820">
    <property type="entry name" value="alpha/beta hydrolase"/>
    <property type="match status" value="1"/>
</dbReference>
<sequence>MPEAPRGAVLLLHGGRADGLGPPPLVNLPGFRMRPFGSAIRRAPGGDGVLLGSVRYRLRGWNGDRADPVRDAREALAELEFDGPVVLVGHSMGGRTALRAAADPRVRGVVGLAPWCPPREPVAHLAGKRVLLLHDEADRVTAARGSWAFLDRAGRAGALARGVVMPAGGHTMLRGAADWHRLAAALTLAALGTAPLPAALADGAEPGVPVPAARVLTGPGGGGG</sequence>
<organism evidence="2 3">
    <name type="scientific">Streptomyces pyxinae</name>
    <dbReference type="NCBI Taxonomy" id="2970734"/>
    <lineage>
        <taxon>Bacteria</taxon>
        <taxon>Bacillati</taxon>
        <taxon>Actinomycetota</taxon>
        <taxon>Actinomycetes</taxon>
        <taxon>Kitasatosporales</taxon>
        <taxon>Streptomycetaceae</taxon>
        <taxon>Streptomyces</taxon>
    </lineage>
</organism>
<evidence type="ECO:0000313" key="3">
    <source>
        <dbReference type="Proteomes" id="UP001431313"/>
    </source>
</evidence>
<evidence type="ECO:0000313" key="2">
    <source>
        <dbReference type="EMBL" id="MCS0637785.1"/>
    </source>
</evidence>
<name>A0ABT2CKE6_9ACTN</name>
<evidence type="ECO:0000259" key="1">
    <source>
        <dbReference type="Pfam" id="PF12697"/>
    </source>
</evidence>
<gene>
    <name evidence="2" type="ORF">NX801_19370</name>
</gene>